<reference evidence="1 2" key="1">
    <citation type="submission" date="2019-02" db="EMBL/GenBank/DDBJ databases">
        <title>Deep-cultivation of Planctomycetes and their phenomic and genomic characterization uncovers novel biology.</title>
        <authorList>
            <person name="Wiegand S."/>
            <person name="Jogler M."/>
            <person name="Boedeker C."/>
            <person name="Pinto D."/>
            <person name="Vollmers J."/>
            <person name="Rivas-Marin E."/>
            <person name="Kohn T."/>
            <person name="Peeters S.H."/>
            <person name="Heuer A."/>
            <person name="Rast P."/>
            <person name="Oberbeckmann S."/>
            <person name="Bunk B."/>
            <person name="Jeske O."/>
            <person name="Meyerdierks A."/>
            <person name="Storesund J.E."/>
            <person name="Kallscheuer N."/>
            <person name="Luecker S."/>
            <person name="Lage O.M."/>
            <person name="Pohl T."/>
            <person name="Merkel B.J."/>
            <person name="Hornburger P."/>
            <person name="Mueller R.-W."/>
            <person name="Bruemmer F."/>
            <person name="Labrenz M."/>
            <person name="Spormann A.M."/>
            <person name="Op den Camp H."/>
            <person name="Overmann J."/>
            <person name="Amann R."/>
            <person name="Jetten M.S.M."/>
            <person name="Mascher T."/>
            <person name="Medema M.H."/>
            <person name="Devos D.P."/>
            <person name="Kaster A.-K."/>
            <person name="Ovreas L."/>
            <person name="Rohde M."/>
            <person name="Galperin M.Y."/>
            <person name="Jogler C."/>
        </authorList>
    </citation>
    <scope>NUCLEOTIDE SEQUENCE [LARGE SCALE GENOMIC DNA]</scope>
    <source>
        <strain evidence="1 2">Q31a</strain>
    </source>
</reference>
<sequence>MFMAIVLTAVIVSPQTSGESTIDELIRAITPADPEEVDSGTANLVTQSRISASRQNAIFRLASMGDKSSPAIPVLTRLVADPLEPKPYRLAEIEVLRILGQLASLSLDILRQLGNSDDTLIKVAAQRAALFVDPKTQNYHSKQALDDVYRSLLQLSKFEDATLLRHVYEYWQEGDDNVRGVATLEEDDQDQSNPNFQVIARIVFENENAGLLIAELFSTHCGVKLGQRLMNHPVIKNSDDFRQMILKQAFEKNAPTDAAKMPASAVIGLLDSRGPFFDGERSSTNRRMLGLRMLAITQSRSTYEDFLKVDSLDPEVWQGVFDAYVTYMRFAETDPMAIAFAVYLREIDRWPDANAKVAFHWLLKRGAAEGTSPELRAETLKTVLHIASSTGSGIELFLAPDSLHGVRSLLSRYERTEDDFQKLPLLSGQPNHVTKDIALDFLLRTAPNCNLLIQGSVDRALQYPPSDNTLLDANLSPEVWRRIRNSSNLQGPIRLLTWTVDDWIDEGSRMRFSVLPDSRGNRLIVKFHAFDFIAALEWNAEESVLYLVPIHALGLLKLVFPENTPIPFEVRGDASWKFNLLENRRLGVQLKRIDADHITVTFESGIEWSLVGSAATTSRDAEHSVRTDDRTERAK</sequence>
<dbReference type="AlphaFoldDB" id="A0A518G9N6"/>
<evidence type="ECO:0000313" key="1">
    <source>
        <dbReference type="EMBL" id="QDV25289.1"/>
    </source>
</evidence>
<keyword evidence="2" id="KW-1185">Reference proteome</keyword>
<accession>A0A518G9N6</accession>
<dbReference type="KEGG" id="ahel:Q31a_36130"/>
<dbReference type="Proteomes" id="UP000318017">
    <property type="component" value="Chromosome"/>
</dbReference>
<gene>
    <name evidence="1" type="ORF">Q31a_36130</name>
</gene>
<dbReference type="RefSeq" id="WP_145080151.1">
    <property type="nucleotide sequence ID" value="NZ_CP036298.1"/>
</dbReference>
<protein>
    <submittedName>
        <fullName evidence="1">Uncharacterized protein</fullName>
    </submittedName>
</protein>
<organism evidence="1 2">
    <name type="scientific">Aureliella helgolandensis</name>
    <dbReference type="NCBI Taxonomy" id="2527968"/>
    <lineage>
        <taxon>Bacteria</taxon>
        <taxon>Pseudomonadati</taxon>
        <taxon>Planctomycetota</taxon>
        <taxon>Planctomycetia</taxon>
        <taxon>Pirellulales</taxon>
        <taxon>Pirellulaceae</taxon>
        <taxon>Aureliella</taxon>
    </lineage>
</organism>
<proteinExistence type="predicted"/>
<evidence type="ECO:0000313" key="2">
    <source>
        <dbReference type="Proteomes" id="UP000318017"/>
    </source>
</evidence>
<dbReference type="EMBL" id="CP036298">
    <property type="protein sequence ID" value="QDV25289.1"/>
    <property type="molecule type" value="Genomic_DNA"/>
</dbReference>
<name>A0A518G9N6_9BACT</name>